<comment type="similarity">
    <text evidence="1">Belongs to the universal stress protein A family.</text>
</comment>
<dbReference type="GeneID" id="33064152"/>
<dbReference type="PANTHER" id="PTHR46268:SF6">
    <property type="entry name" value="UNIVERSAL STRESS PROTEIN UP12"/>
    <property type="match status" value="1"/>
</dbReference>
<evidence type="ECO:0000256" key="1">
    <source>
        <dbReference type="ARBA" id="ARBA00008791"/>
    </source>
</evidence>
<dbReference type="InterPro" id="IPR006015">
    <property type="entry name" value="Universal_stress_UspA"/>
</dbReference>
<feature type="domain" description="UspA" evidence="3">
    <location>
        <begin position="16"/>
        <end position="165"/>
    </location>
</feature>
<evidence type="ECO:0000313" key="5">
    <source>
        <dbReference type="Proteomes" id="UP000095349"/>
    </source>
</evidence>
<keyword evidence="5" id="KW-1185">Reference proteome</keyword>
<sequence length="340" mass="33710">MPSPSSPWSPSSPSSRSVVAGVDGSAESLAAAEWAAAEARRRALPLRIVHIGQDRAPSLVRPPMTGAAPASAGAVLTRRRPGRVPREVAERLRRAAPGLDVAVEQGPGRPARALLRSARALLRSARDAEVLVLGSRGLGAVGGLLAGSVSLPVIAHAPCPVVVVRARAAAWPPPGPAGDVPGAAGDVPGAAGDAVPGGGEVVLGLDLARPSDALVGYAFDAAASRGAALRVVHGWSAGAGHGGSGSASAAPGPGGGPSRPGTPPLTGVLRPWRDMYAEVPVAEQCVVGSPGEHLAEAARGASLLVVGRRVRHAALGAHIGPVAHAVLRHCAAPVAVVPHA</sequence>
<organism evidence="4 5">
    <name type="scientific">Streptomyces rubrolavendulae</name>
    <dbReference type="NCBI Taxonomy" id="285473"/>
    <lineage>
        <taxon>Bacteria</taxon>
        <taxon>Bacillati</taxon>
        <taxon>Actinomycetota</taxon>
        <taxon>Actinomycetes</taxon>
        <taxon>Kitasatosporales</taxon>
        <taxon>Streptomycetaceae</taxon>
        <taxon>Streptomyces</taxon>
    </lineage>
</organism>
<dbReference type="InterPro" id="IPR014729">
    <property type="entry name" value="Rossmann-like_a/b/a_fold"/>
</dbReference>
<protein>
    <submittedName>
        <fullName evidence="4">Universal stress protein</fullName>
    </submittedName>
</protein>
<evidence type="ECO:0000259" key="3">
    <source>
        <dbReference type="Pfam" id="PF00582"/>
    </source>
</evidence>
<dbReference type="SUPFAM" id="SSF52402">
    <property type="entry name" value="Adenine nucleotide alpha hydrolases-like"/>
    <property type="match status" value="2"/>
</dbReference>
<dbReference type="OrthoDB" id="4867015at2"/>
<dbReference type="AlphaFoldDB" id="A0A1D8G920"/>
<dbReference type="RefSeq" id="WP_069978755.1">
    <property type="nucleotide sequence ID" value="NZ_CP017316.1"/>
</dbReference>
<accession>A0A1D8G920</accession>
<evidence type="ECO:0000313" key="4">
    <source>
        <dbReference type="EMBL" id="AOT61913.1"/>
    </source>
</evidence>
<dbReference type="KEGG" id="srn:A4G23_04804"/>
<evidence type="ECO:0000256" key="2">
    <source>
        <dbReference type="SAM" id="MobiDB-lite"/>
    </source>
</evidence>
<gene>
    <name evidence="4" type="ORF">A4G23_04804</name>
</gene>
<dbReference type="STRING" id="285473.A4G23_04804"/>
<dbReference type="InterPro" id="IPR006016">
    <property type="entry name" value="UspA"/>
</dbReference>
<dbReference type="Proteomes" id="UP000095349">
    <property type="component" value="Chromosome"/>
</dbReference>
<proteinExistence type="inferred from homology"/>
<feature type="region of interest" description="Disordered" evidence="2">
    <location>
        <begin position="240"/>
        <end position="266"/>
    </location>
</feature>
<reference evidence="4 5" key="1">
    <citation type="submission" date="2016-09" db="EMBL/GenBank/DDBJ databases">
        <title>Streptomyces rubrolavendulae MJM4426 Genome sequencing and assembly.</title>
        <authorList>
            <person name="Kim J.-G."/>
        </authorList>
    </citation>
    <scope>NUCLEOTIDE SEQUENCE [LARGE SCALE GENOMIC DNA]</scope>
    <source>
        <strain evidence="4 5">MJM4426</strain>
    </source>
</reference>
<dbReference type="EMBL" id="CP017316">
    <property type="protein sequence ID" value="AOT61913.1"/>
    <property type="molecule type" value="Genomic_DNA"/>
</dbReference>
<dbReference type="Pfam" id="PF00582">
    <property type="entry name" value="Usp"/>
    <property type="match status" value="2"/>
</dbReference>
<dbReference type="PRINTS" id="PR01438">
    <property type="entry name" value="UNVRSLSTRESS"/>
</dbReference>
<feature type="domain" description="UspA" evidence="3">
    <location>
        <begin position="280"/>
        <end position="338"/>
    </location>
</feature>
<name>A0A1D8G920_9ACTN</name>
<feature type="region of interest" description="Disordered" evidence="2">
    <location>
        <begin position="59"/>
        <end position="84"/>
    </location>
</feature>
<dbReference type="Gene3D" id="3.40.50.620">
    <property type="entry name" value="HUPs"/>
    <property type="match status" value="2"/>
</dbReference>
<dbReference type="PATRIC" id="fig|285473.5.peg.5063"/>
<dbReference type="PANTHER" id="PTHR46268">
    <property type="entry name" value="STRESS RESPONSE PROTEIN NHAX"/>
    <property type="match status" value="1"/>
</dbReference>